<protein>
    <recommendedName>
        <fullName evidence="2">tetrahydrofolate synthase</fullName>
        <ecNumber evidence="2">6.3.2.17</ecNumber>
    </recommendedName>
    <alternativeName>
        <fullName evidence="8">Tetrahydrofolylpolyglutamate synthase</fullName>
    </alternativeName>
</protein>
<keyword evidence="3 10" id="KW-0436">Ligase</keyword>
<dbReference type="InterPro" id="IPR001645">
    <property type="entry name" value="Folylpolyglutamate_synth"/>
</dbReference>
<evidence type="ECO:0000259" key="12">
    <source>
        <dbReference type="Pfam" id="PF08245"/>
    </source>
</evidence>
<dbReference type="Pfam" id="PF08245">
    <property type="entry name" value="Mur_ligase_M"/>
    <property type="match status" value="1"/>
</dbReference>
<keyword evidence="4" id="KW-0479">Metal-binding</keyword>
<evidence type="ECO:0000256" key="3">
    <source>
        <dbReference type="ARBA" id="ARBA00022598"/>
    </source>
</evidence>
<sequence>MKNENSVGKGLESLCDPRWKDSRLGLERTFELLRLMGNPERRLKFIHVTGTNGKGSTAAMIASALIEAGLTVGLFTSPYLERMNEEIQVNRMPIPDRDFEENAAFTSGFADRMEDHPSEFEMLVCTALEYFLHSHCDIVVLEVGMGGLRDATNVIPCPEVAVVTPVSLDHTGILGNTLEEIAAEKAGIIKAGCDVILSRQAPETEQVLRRRCEELGCPLRLADPKKLFQKPRITLHGLEFLYRGQPFTLPMIGRHQLQNAAAALTVLETLCGRGWQISDEAIRRGLAKTSWPGRLEILLEAPLFLLDGAHNPQGAQALADALTELMPGRKFLFLAGVLADKDRQHVFAPFLPMAVRFVTVTPDSPRALPGKRLADELRTLGVQAESCNSVSEGVERILSLASPKDAICAFGSLYQAGEVRAAVSVFSRPPYRGR</sequence>
<dbReference type="PIRSF" id="PIRSF001563">
    <property type="entry name" value="Folylpolyglu_synth"/>
    <property type="match status" value="1"/>
</dbReference>
<dbReference type="InterPro" id="IPR013221">
    <property type="entry name" value="Mur_ligase_cen"/>
</dbReference>
<evidence type="ECO:0000256" key="1">
    <source>
        <dbReference type="ARBA" id="ARBA00008276"/>
    </source>
</evidence>
<dbReference type="NCBIfam" id="TIGR01499">
    <property type="entry name" value="folC"/>
    <property type="match status" value="1"/>
</dbReference>
<evidence type="ECO:0000256" key="4">
    <source>
        <dbReference type="ARBA" id="ARBA00022723"/>
    </source>
</evidence>
<dbReference type="EMBL" id="JACRTB010000050">
    <property type="protein sequence ID" value="MBC8577779.1"/>
    <property type="molecule type" value="Genomic_DNA"/>
</dbReference>
<dbReference type="InterPro" id="IPR036565">
    <property type="entry name" value="Mur-like_cat_sf"/>
</dbReference>
<keyword evidence="14" id="KW-1185">Reference proteome</keyword>
<evidence type="ECO:0000313" key="13">
    <source>
        <dbReference type="EMBL" id="MBC8577779.1"/>
    </source>
</evidence>
<dbReference type="SUPFAM" id="SSF53623">
    <property type="entry name" value="MurD-like peptide ligases, catalytic domain"/>
    <property type="match status" value="1"/>
</dbReference>
<dbReference type="SUPFAM" id="SSF53244">
    <property type="entry name" value="MurD-like peptide ligases, peptide-binding domain"/>
    <property type="match status" value="1"/>
</dbReference>
<dbReference type="EC" id="6.3.2.17" evidence="2"/>
<dbReference type="PANTHER" id="PTHR11136:SF0">
    <property type="entry name" value="DIHYDROFOLATE SYNTHETASE-RELATED"/>
    <property type="match status" value="1"/>
</dbReference>
<evidence type="ECO:0000259" key="11">
    <source>
        <dbReference type="Pfam" id="PF02875"/>
    </source>
</evidence>
<dbReference type="PANTHER" id="PTHR11136">
    <property type="entry name" value="FOLYLPOLYGLUTAMATE SYNTHASE-RELATED"/>
    <property type="match status" value="1"/>
</dbReference>
<comment type="similarity">
    <text evidence="1 10">Belongs to the folylpolyglutamate synthase family.</text>
</comment>
<dbReference type="Pfam" id="PF02875">
    <property type="entry name" value="Mur_ligase_C"/>
    <property type="match status" value="1"/>
</dbReference>
<evidence type="ECO:0000256" key="5">
    <source>
        <dbReference type="ARBA" id="ARBA00022741"/>
    </source>
</evidence>
<dbReference type="Proteomes" id="UP000658131">
    <property type="component" value="Unassembled WGS sequence"/>
</dbReference>
<proteinExistence type="inferred from homology"/>
<evidence type="ECO:0000256" key="7">
    <source>
        <dbReference type="ARBA" id="ARBA00022842"/>
    </source>
</evidence>
<dbReference type="Gene3D" id="3.40.1190.10">
    <property type="entry name" value="Mur-like, catalytic domain"/>
    <property type="match status" value="1"/>
</dbReference>
<evidence type="ECO:0000256" key="8">
    <source>
        <dbReference type="ARBA" id="ARBA00030592"/>
    </source>
</evidence>
<organism evidence="13 14">
    <name type="scientific">Yanshouia hominis</name>
    <dbReference type="NCBI Taxonomy" id="2763673"/>
    <lineage>
        <taxon>Bacteria</taxon>
        <taxon>Bacillati</taxon>
        <taxon>Bacillota</taxon>
        <taxon>Clostridia</taxon>
        <taxon>Eubacteriales</taxon>
        <taxon>Oscillospiraceae</taxon>
        <taxon>Yanshouia</taxon>
    </lineage>
</organism>
<dbReference type="InterPro" id="IPR018109">
    <property type="entry name" value="Folylpolyglutamate_synth_CS"/>
</dbReference>
<evidence type="ECO:0000256" key="2">
    <source>
        <dbReference type="ARBA" id="ARBA00013025"/>
    </source>
</evidence>
<dbReference type="InterPro" id="IPR036615">
    <property type="entry name" value="Mur_ligase_C_dom_sf"/>
</dbReference>
<comment type="catalytic activity">
    <reaction evidence="9">
        <text>(6S)-5,6,7,8-tetrahydrofolyl-(gamma-L-Glu)(n) + L-glutamate + ATP = (6S)-5,6,7,8-tetrahydrofolyl-(gamma-L-Glu)(n+1) + ADP + phosphate + H(+)</text>
        <dbReference type="Rhea" id="RHEA:10580"/>
        <dbReference type="Rhea" id="RHEA-COMP:14738"/>
        <dbReference type="Rhea" id="RHEA-COMP:14740"/>
        <dbReference type="ChEBI" id="CHEBI:15378"/>
        <dbReference type="ChEBI" id="CHEBI:29985"/>
        <dbReference type="ChEBI" id="CHEBI:30616"/>
        <dbReference type="ChEBI" id="CHEBI:43474"/>
        <dbReference type="ChEBI" id="CHEBI:141005"/>
        <dbReference type="ChEBI" id="CHEBI:456216"/>
        <dbReference type="EC" id="6.3.2.17"/>
    </reaction>
</comment>
<accession>A0ABR7NN21</accession>
<keyword evidence="7" id="KW-0460">Magnesium</keyword>
<feature type="domain" description="Mur ligase central" evidence="12">
    <location>
        <begin position="48"/>
        <end position="266"/>
    </location>
</feature>
<reference evidence="13 14" key="1">
    <citation type="submission" date="2020-08" db="EMBL/GenBank/DDBJ databases">
        <title>Genome public.</title>
        <authorList>
            <person name="Liu C."/>
            <person name="Sun Q."/>
        </authorList>
    </citation>
    <scope>NUCLEOTIDE SEQUENCE [LARGE SCALE GENOMIC DNA]</scope>
    <source>
        <strain evidence="13 14">BX1</strain>
    </source>
</reference>
<dbReference type="InterPro" id="IPR004101">
    <property type="entry name" value="Mur_ligase_C"/>
</dbReference>
<evidence type="ECO:0000256" key="6">
    <source>
        <dbReference type="ARBA" id="ARBA00022840"/>
    </source>
</evidence>
<evidence type="ECO:0000256" key="10">
    <source>
        <dbReference type="PIRNR" id="PIRNR001563"/>
    </source>
</evidence>
<dbReference type="PROSITE" id="PS01012">
    <property type="entry name" value="FOLYLPOLYGLU_SYNT_2"/>
    <property type="match status" value="1"/>
</dbReference>
<dbReference type="Gene3D" id="3.90.190.20">
    <property type="entry name" value="Mur ligase, C-terminal domain"/>
    <property type="match status" value="1"/>
</dbReference>
<dbReference type="RefSeq" id="WP_262401134.1">
    <property type="nucleotide sequence ID" value="NZ_JACRTB010000050.1"/>
</dbReference>
<name>A0ABR7NN21_9FIRM</name>
<comment type="caution">
    <text evidence="13">The sequence shown here is derived from an EMBL/GenBank/DDBJ whole genome shotgun (WGS) entry which is preliminary data.</text>
</comment>
<feature type="domain" description="Mur ligase C-terminal" evidence="11">
    <location>
        <begin position="293"/>
        <end position="412"/>
    </location>
</feature>
<keyword evidence="6 10" id="KW-0067">ATP-binding</keyword>
<keyword evidence="5 10" id="KW-0547">Nucleotide-binding</keyword>
<gene>
    <name evidence="13" type="ORF">H8717_15415</name>
</gene>
<evidence type="ECO:0000256" key="9">
    <source>
        <dbReference type="ARBA" id="ARBA00047493"/>
    </source>
</evidence>
<evidence type="ECO:0000313" key="14">
    <source>
        <dbReference type="Proteomes" id="UP000658131"/>
    </source>
</evidence>